<keyword evidence="1" id="KW-0812">Transmembrane</keyword>
<keyword evidence="1" id="KW-1133">Transmembrane helix</keyword>
<keyword evidence="1" id="KW-0472">Membrane</keyword>
<dbReference type="EMBL" id="CP048788">
    <property type="protein sequence ID" value="QJF52721.1"/>
    <property type="molecule type" value="Genomic_DNA"/>
</dbReference>
<reference evidence="2 3" key="1">
    <citation type="submission" date="2020-02" db="EMBL/GenBank/DDBJ databases">
        <title>Genome sequence of Roseobacter ponti.</title>
        <authorList>
            <person name="Hollensteiner J."/>
            <person name="Schneider D."/>
            <person name="Poehlein A."/>
            <person name="Daniel R."/>
        </authorList>
    </citation>
    <scope>NUCLEOTIDE SEQUENCE [LARGE SCALE GENOMIC DNA]</scope>
    <source>
        <strain evidence="2 3">DSM 106830</strain>
    </source>
</reference>
<evidence type="ECO:0000313" key="3">
    <source>
        <dbReference type="Proteomes" id="UP000503308"/>
    </source>
</evidence>
<dbReference type="AlphaFoldDB" id="A0A858SYZ7"/>
<protein>
    <submittedName>
        <fullName evidence="2">Uncharacterized protein</fullName>
    </submittedName>
</protein>
<feature type="transmembrane region" description="Helical" evidence="1">
    <location>
        <begin position="27"/>
        <end position="46"/>
    </location>
</feature>
<evidence type="ECO:0000313" key="2">
    <source>
        <dbReference type="EMBL" id="QJF52721.1"/>
    </source>
</evidence>
<evidence type="ECO:0000256" key="1">
    <source>
        <dbReference type="SAM" id="Phobius"/>
    </source>
</evidence>
<gene>
    <name evidence="2" type="ORF">G3256_16850</name>
</gene>
<accession>A0A858SYZ7</accession>
<dbReference type="Proteomes" id="UP000503308">
    <property type="component" value="Chromosome"/>
</dbReference>
<sequence length="86" mass="9037">MALVNIALPAALSAGLRQLTAPRLQLVAFAICVILIFSLNQVSGLARRWLWPLQTLNIAAALLLGSLTAFSALPALGLLLRTMTGA</sequence>
<organism evidence="2 3">
    <name type="scientific">Roseobacter ponti</name>
    <dbReference type="NCBI Taxonomy" id="1891787"/>
    <lineage>
        <taxon>Bacteria</taxon>
        <taxon>Pseudomonadati</taxon>
        <taxon>Pseudomonadota</taxon>
        <taxon>Alphaproteobacteria</taxon>
        <taxon>Rhodobacterales</taxon>
        <taxon>Roseobacteraceae</taxon>
        <taxon>Roseobacter</taxon>
    </lineage>
</organism>
<feature type="transmembrane region" description="Helical" evidence="1">
    <location>
        <begin position="58"/>
        <end position="80"/>
    </location>
</feature>
<proteinExistence type="predicted"/>
<dbReference type="RefSeq" id="WP_169641941.1">
    <property type="nucleotide sequence ID" value="NZ_CP048788.1"/>
</dbReference>
<keyword evidence="3" id="KW-1185">Reference proteome</keyword>
<name>A0A858SYZ7_9RHOB</name>
<dbReference type="KEGG" id="rpon:G3256_16850"/>